<organism evidence="4 5">
    <name type="scientific">Clostridium zeae</name>
    <dbReference type="NCBI Taxonomy" id="2759022"/>
    <lineage>
        <taxon>Bacteria</taxon>
        <taxon>Bacillati</taxon>
        <taxon>Bacillota</taxon>
        <taxon>Clostridia</taxon>
        <taxon>Eubacteriales</taxon>
        <taxon>Clostridiaceae</taxon>
        <taxon>Clostridium</taxon>
    </lineage>
</organism>
<evidence type="ECO:0000259" key="3">
    <source>
        <dbReference type="PROSITE" id="PS51186"/>
    </source>
</evidence>
<dbReference type="PANTHER" id="PTHR43420">
    <property type="entry name" value="ACETYLTRANSFERASE"/>
    <property type="match status" value="1"/>
</dbReference>
<dbReference type="SUPFAM" id="SSF55729">
    <property type="entry name" value="Acyl-CoA N-acyltransferases (Nat)"/>
    <property type="match status" value="1"/>
</dbReference>
<comment type="caution">
    <text evidence="4">The sequence shown here is derived from an EMBL/GenBank/DDBJ whole genome shotgun (WGS) entry which is preliminary data.</text>
</comment>
<proteinExistence type="predicted"/>
<keyword evidence="5" id="KW-1185">Reference proteome</keyword>
<dbReference type="EMBL" id="BMBA01000001">
    <property type="protein sequence ID" value="GFZ29549.1"/>
    <property type="molecule type" value="Genomic_DNA"/>
</dbReference>
<evidence type="ECO:0000313" key="5">
    <source>
        <dbReference type="Proteomes" id="UP000663802"/>
    </source>
</evidence>
<evidence type="ECO:0000256" key="1">
    <source>
        <dbReference type="ARBA" id="ARBA00022679"/>
    </source>
</evidence>
<gene>
    <name evidence="4" type="ORF">CSC2_00750</name>
</gene>
<sequence length="280" mass="32911">MLLKMADRYTKDLNDFLFKYNNISNHFIAWIPNNYTKIAEIDKENFILCINDNNVVGCIGLHISEEQKVARLLGPIIKDQYFTQYVDNLYEQCLASLPNFISEMKIAFFEENVSCKLWCEKNNFELYNAERTMVLNNFSNIKKVEKELVSIQAYEDRYREKLDIVHPKNTFFTLNELIEGSKEQHDLFLAIENDEVKGYVCYEQSKDKKQSEIVLLHVGQEFRNNGYGSALLNNAIKRLIENGAEEITISVRVNNDKAQKLYKRIGFMEKETIYAYRKEL</sequence>
<dbReference type="PROSITE" id="PS51186">
    <property type="entry name" value="GNAT"/>
    <property type="match status" value="1"/>
</dbReference>
<keyword evidence="1" id="KW-0808">Transferase</keyword>
<dbReference type="Gene3D" id="3.40.630.30">
    <property type="match status" value="1"/>
</dbReference>
<dbReference type="Proteomes" id="UP000663802">
    <property type="component" value="Unassembled WGS sequence"/>
</dbReference>
<reference evidence="4 5" key="1">
    <citation type="journal article" date="2021" name="Int. J. Syst. Evol. Microbiol.">
        <title>Clostridium zeae sp. nov., isolated from corn silage.</title>
        <authorList>
            <person name="Kobayashi H."/>
            <person name="Tanizawa Y."/>
            <person name="Yagura M."/>
            <person name="Sakamoto M."/>
            <person name="Ohkuma M."/>
            <person name="Tohno M."/>
        </authorList>
    </citation>
    <scope>NUCLEOTIDE SEQUENCE [LARGE SCALE GENOMIC DNA]</scope>
    <source>
        <strain evidence="4 5">CSC2</strain>
    </source>
</reference>
<dbReference type="Pfam" id="PF00583">
    <property type="entry name" value="Acetyltransf_1"/>
    <property type="match status" value="1"/>
</dbReference>
<dbReference type="CDD" id="cd04301">
    <property type="entry name" value="NAT_SF"/>
    <property type="match status" value="1"/>
</dbReference>
<protein>
    <submittedName>
        <fullName evidence="4">N-acetyltransferase</fullName>
    </submittedName>
</protein>
<dbReference type="InterPro" id="IPR016181">
    <property type="entry name" value="Acyl_CoA_acyltransferase"/>
</dbReference>
<dbReference type="PANTHER" id="PTHR43420:SF12">
    <property type="entry name" value="N-ACETYLTRANSFERASE DOMAIN-CONTAINING PROTEIN"/>
    <property type="match status" value="1"/>
</dbReference>
<dbReference type="InterPro" id="IPR000182">
    <property type="entry name" value="GNAT_dom"/>
</dbReference>
<dbReference type="InterPro" id="IPR050680">
    <property type="entry name" value="YpeA/RimI_acetyltransf"/>
</dbReference>
<name>A0ABQ1E484_9CLOT</name>
<evidence type="ECO:0000256" key="2">
    <source>
        <dbReference type="ARBA" id="ARBA00023315"/>
    </source>
</evidence>
<accession>A0ABQ1E484</accession>
<feature type="domain" description="N-acetyltransferase" evidence="3">
    <location>
        <begin position="139"/>
        <end position="280"/>
    </location>
</feature>
<dbReference type="RefSeq" id="WP_206867590.1">
    <property type="nucleotide sequence ID" value="NZ_BMBA01000001.1"/>
</dbReference>
<keyword evidence="2" id="KW-0012">Acyltransferase</keyword>
<evidence type="ECO:0000313" key="4">
    <source>
        <dbReference type="EMBL" id="GFZ29549.1"/>
    </source>
</evidence>